<dbReference type="KEGG" id="pla:Plav_2308"/>
<dbReference type="STRING" id="402881.Plav_2308"/>
<accession>A7HVI9</accession>
<proteinExistence type="predicted"/>
<name>A7HVI9_PARL1</name>
<dbReference type="HOGENOM" id="CLU_435250_0_0_5"/>
<dbReference type="AlphaFoldDB" id="A7HVI9"/>
<dbReference type="eggNOG" id="ENOG502Z7PF">
    <property type="taxonomic scope" value="Bacteria"/>
</dbReference>
<gene>
    <name evidence="1" type="ordered locus">Plav_2308</name>
</gene>
<reference evidence="1 2" key="1">
    <citation type="journal article" date="2011" name="Stand. Genomic Sci.">
        <title>Complete genome sequence of Parvibaculum lavamentivorans type strain (DS-1(T)).</title>
        <authorList>
            <person name="Schleheck D."/>
            <person name="Weiss M."/>
            <person name="Pitluck S."/>
            <person name="Bruce D."/>
            <person name="Land M.L."/>
            <person name="Han S."/>
            <person name="Saunders E."/>
            <person name="Tapia R."/>
            <person name="Detter C."/>
            <person name="Brettin T."/>
            <person name="Han J."/>
            <person name="Woyke T."/>
            <person name="Goodwin L."/>
            <person name="Pennacchio L."/>
            <person name="Nolan M."/>
            <person name="Cook A.M."/>
            <person name="Kjelleberg S."/>
            <person name="Thomas T."/>
        </authorList>
    </citation>
    <scope>NUCLEOTIDE SEQUENCE [LARGE SCALE GENOMIC DNA]</scope>
    <source>
        <strain evidence="2">DS-1 / DSM 13023 / NCIMB 13966</strain>
    </source>
</reference>
<dbReference type="Proteomes" id="UP000006377">
    <property type="component" value="Chromosome"/>
</dbReference>
<keyword evidence="2" id="KW-1185">Reference proteome</keyword>
<organism evidence="1 2">
    <name type="scientific">Parvibaculum lavamentivorans (strain DS-1 / DSM 13023 / NCIMB 13966)</name>
    <dbReference type="NCBI Taxonomy" id="402881"/>
    <lineage>
        <taxon>Bacteria</taxon>
        <taxon>Pseudomonadati</taxon>
        <taxon>Pseudomonadota</taxon>
        <taxon>Alphaproteobacteria</taxon>
        <taxon>Hyphomicrobiales</taxon>
        <taxon>Parvibaculaceae</taxon>
        <taxon>Parvibaculum</taxon>
    </lineage>
</organism>
<evidence type="ECO:0000313" key="2">
    <source>
        <dbReference type="Proteomes" id="UP000006377"/>
    </source>
</evidence>
<protein>
    <submittedName>
        <fullName evidence="1">Conserved hypothetical cytosolic protein</fullName>
    </submittedName>
</protein>
<sequence>MTLAIETFKNADLSHGWRPGNNAGGATLFKALGHPLTAPKGHALIADLAKAGPVAIYDPSGTIGNFHAYYDLSRLDVAGYFVQRIEDLDAVFLGHDAQPVNAMKNSRAKSVLVLAFDAQKTLPSISHVFPDGARIATLDDIRLPDDMLTNKSNYLDPLNFATNFALMREKKGANGVDGIHTRVASANYWGLHGADNPELWLCLFGEKGEQLAEWRETLPCAGAPFAIDSAEVRNRFGLDDFTGSLFIHAVRIKGHDVVKYALDMYGENGLALSCSHDANAWPADYYAGMPAGDADERVTLFVQNSHPMPIPPRTVGLNIMGAQDVSWYEDEIPPFGTRGIPVESLLPHAKWPDQIEVVAGRYFVRPRYEVKREGGQRRIAHANVERTDLKPNPEIAKLEKHMGKGYIMPLPILPRDHFATVMLPTPMARDEHEMPLRAEMIDATGEIVSTKFLGRIPRRESVEVDIEAWMKEEALKLPSGYGHVEFLYDFRDGGDGNGWLHALGRFEQKSSGHRAETIFGAHIYNTAVIYKDEPQSYTNKPPGLTTRLFLRVAGPALENGALDTLCHLIYPASTPWHPKSSTMLILHDAEGKPVAETKVEIACGGSFHWRLSEMFSREDRERMGGAGYVIIRDTTCRLFGFHGMVNGDKSFCLDHMFGF</sequence>
<dbReference type="RefSeq" id="WP_012111228.1">
    <property type="nucleotide sequence ID" value="NC_009719.1"/>
</dbReference>
<evidence type="ECO:0000313" key="1">
    <source>
        <dbReference type="EMBL" id="ABS63922.1"/>
    </source>
</evidence>
<dbReference type="EMBL" id="CP000774">
    <property type="protein sequence ID" value="ABS63922.1"/>
    <property type="molecule type" value="Genomic_DNA"/>
</dbReference>